<evidence type="ECO:0000313" key="2">
    <source>
        <dbReference type="Proteomes" id="UP001597461"/>
    </source>
</evidence>
<accession>A0ABW5MJU7</accession>
<dbReference type="EMBL" id="JBHULL010000008">
    <property type="protein sequence ID" value="MFD2582708.1"/>
    <property type="molecule type" value="Genomic_DNA"/>
</dbReference>
<evidence type="ECO:0000313" key="1">
    <source>
        <dbReference type="EMBL" id="MFD2582708.1"/>
    </source>
</evidence>
<comment type="caution">
    <text evidence="1">The sequence shown here is derived from an EMBL/GenBank/DDBJ whole genome shotgun (WGS) entry which is preliminary data.</text>
</comment>
<name>A0ABW5MJU7_9SPHI</name>
<proteinExistence type="predicted"/>
<reference evidence="2" key="1">
    <citation type="journal article" date="2019" name="Int. J. Syst. Evol. Microbiol.">
        <title>The Global Catalogue of Microorganisms (GCM) 10K type strain sequencing project: providing services to taxonomists for standard genome sequencing and annotation.</title>
        <authorList>
            <consortium name="The Broad Institute Genomics Platform"/>
            <consortium name="The Broad Institute Genome Sequencing Center for Infectious Disease"/>
            <person name="Wu L."/>
            <person name="Ma J."/>
        </authorList>
    </citation>
    <scope>NUCLEOTIDE SEQUENCE [LARGE SCALE GENOMIC DNA]</scope>
    <source>
        <strain evidence="2">KCTC 42866</strain>
    </source>
</reference>
<keyword evidence="2" id="KW-1185">Reference proteome</keyword>
<dbReference type="Proteomes" id="UP001597461">
    <property type="component" value="Unassembled WGS sequence"/>
</dbReference>
<evidence type="ECO:0008006" key="3">
    <source>
        <dbReference type="Google" id="ProtNLM"/>
    </source>
</evidence>
<organism evidence="1 2">
    <name type="scientific">Pedobacter vanadiisoli</name>
    <dbReference type="NCBI Taxonomy" id="1761975"/>
    <lineage>
        <taxon>Bacteria</taxon>
        <taxon>Pseudomonadati</taxon>
        <taxon>Bacteroidota</taxon>
        <taxon>Sphingobacteriia</taxon>
        <taxon>Sphingobacteriales</taxon>
        <taxon>Sphingobacteriaceae</taxon>
        <taxon>Pedobacter</taxon>
    </lineage>
</organism>
<gene>
    <name evidence="1" type="ORF">ACFSR6_09430</name>
</gene>
<sequence length="297" mass="34758">MHNTKGFKNFFQKVLQSSRDEEPFIVEFIEDFIHKNTRTFQKKMVVWDEEEVVDYDLLYVLSSYSYRFKIPEGILNFIEKNNEDAFVVLLKSYFTDLLVQTYAYKVNQFVNSVLHTDLALSTLLSLGYFPDKTEVLAKHLLNFLESNKAKLEIYPQNLDFGFKSTLYLTSVLLNNAGHSAISKEINHHLKPTDEAYEFAGKNLYATDSLVVNKWVNDLADFHVANSKDDLTRPFNRERWQYFPIEIITLLQLRSQQGLPIDFITHPLLKDFLPFIAQKLPVPLDETTQKLEKRILEK</sequence>
<protein>
    <recommendedName>
        <fullName evidence="3">Immunity protein 49 of polymorphic toxin system</fullName>
    </recommendedName>
</protein>
<dbReference type="RefSeq" id="WP_379078066.1">
    <property type="nucleotide sequence ID" value="NZ_JBHULL010000008.1"/>
</dbReference>